<gene>
    <name evidence="1" type="ORF">Ahy_B10g104219</name>
</gene>
<evidence type="ECO:0000313" key="2">
    <source>
        <dbReference type="Proteomes" id="UP000289738"/>
    </source>
</evidence>
<evidence type="ECO:0000313" key="1">
    <source>
        <dbReference type="EMBL" id="RYQ84738.1"/>
    </source>
</evidence>
<name>A0A444X4Y8_ARAHY</name>
<accession>A0A444X4Y8</accession>
<reference evidence="1 2" key="1">
    <citation type="submission" date="2019-01" db="EMBL/GenBank/DDBJ databases">
        <title>Sequencing of cultivated peanut Arachis hypogaea provides insights into genome evolution and oil improvement.</title>
        <authorList>
            <person name="Chen X."/>
        </authorList>
    </citation>
    <scope>NUCLEOTIDE SEQUENCE [LARGE SCALE GENOMIC DNA]</scope>
    <source>
        <strain evidence="2">cv. Fuhuasheng</strain>
        <tissue evidence="1">Leaves</tissue>
    </source>
</reference>
<dbReference type="Proteomes" id="UP000289738">
    <property type="component" value="Chromosome B10"/>
</dbReference>
<proteinExistence type="predicted"/>
<organism evidence="1 2">
    <name type="scientific">Arachis hypogaea</name>
    <name type="common">Peanut</name>
    <dbReference type="NCBI Taxonomy" id="3818"/>
    <lineage>
        <taxon>Eukaryota</taxon>
        <taxon>Viridiplantae</taxon>
        <taxon>Streptophyta</taxon>
        <taxon>Embryophyta</taxon>
        <taxon>Tracheophyta</taxon>
        <taxon>Spermatophyta</taxon>
        <taxon>Magnoliopsida</taxon>
        <taxon>eudicotyledons</taxon>
        <taxon>Gunneridae</taxon>
        <taxon>Pentapetalae</taxon>
        <taxon>rosids</taxon>
        <taxon>fabids</taxon>
        <taxon>Fabales</taxon>
        <taxon>Fabaceae</taxon>
        <taxon>Papilionoideae</taxon>
        <taxon>50 kb inversion clade</taxon>
        <taxon>dalbergioids sensu lato</taxon>
        <taxon>Dalbergieae</taxon>
        <taxon>Pterocarpus clade</taxon>
        <taxon>Arachis</taxon>
    </lineage>
</organism>
<dbReference type="AlphaFoldDB" id="A0A444X4Y8"/>
<protein>
    <submittedName>
        <fullName evidence="1">Uncharacterized protein</fullName>
    </submittedName>
</protein>
<sequence>MSPRNAVVLVPFPSTQSPAATATTLTLLKSSVRYGTTTLSPLLLFSLHDSRALCSVYSSFFLISTVFH</sequence>
<comment type="caution">
    <text evidence="1">The sequence shown here is derived from an EMBL/GenBank/DDBJ whole genome shotgun (WGS) entry which is preliminary data.</text>
</comment>
<keyword evidence="2" id="KW-1185">Reference proteome</keyword>
<dbReference type="EMBL" id="SDMP01000020">
    <property type="protein sequence ID" value="RYQ84738.1"/>
    <property type="molecule type" value="Genomic_DNA"/>
</dbReference>